<feature type="transmembrane region" description="Helical" evidence="1">
    <location>
        <begin position="53"/>
        <end position="70"/>
    </location>
</feature>
<dbReference type="AlphaFoldDB" id="A0A2N7FBC8"/>
<gene>
    <name evidence="3" type="ORF">BCU17_19930</name>
</gene>
<evidence type="ECO:0000256" key="1">
    <source>
        <dbReference type="SAM" id="Phobius"/>
    </source>
</evidence>
<evidence type="ECO:0000313" key="4">
    <source>
        <dbReference type="Proteomes" id="UP000235330"/>
    </source>
</evidence>
<dbReference type="RefSeq" id="WP_076676138.1">
    <property type="nucleotide sequence ID" value="NZ_CAWMVP010000013.1"/>
</dbReference>
<dbReference type="PANTHER" id="PTHR45947">
    <property type="entry name" value="SULFOQUINOVOSYL TRANSFERASE SQD2"/>
    <property type="match status" value="1"/>
</dbReference>
<proteinExistence type="predicted"/>
<evidence type="ECO:0000259" key="2">
    <source>
        <dbReference type="Pfam" id="PF00534"/>
    </source>
</evidence>
<accession>A0A2N7FBC8</accession>
<protein>
    <recommendedName>
        <fullName evidence="2">Glycosyl transferase family 1 domain-containing protein</fullName>
    </recommendedName>
</protein>
<dbReference type="InterPro" id="IPR050194">
    <property type="entry name" value="Glycosyltransferase_grp1"/>
</dbReference>
<sequence length="363" mass="40705">MKFLLVSNMYPAIKSPSYGVFVRNIVDKLSEHEKISFDKAVISGKPTGILSKALSYLFFYIKAFILGFLGKYDFIYIHYISHSSLPILLLNLFNKKKIIINIHGGDVLQHDDVSNLAFKFKRYISKKVIDVADLIVVPSLSYSRLVIEQYGASKDNIVVYASGGIDTNLFSPKKNFAKNKKLTLGYVGRLEPVKGVHLLTRVAKKLKDEGIDFHLSITGNGSLKESLLSEINRENLESYISYQEQKIQSELPDLYRSFDVLIFPSKAESLGLVGLEAMACGCPVLGSNIDGIKNYLQPEYNGLIFREGDVNDLFEKILLIKSLSSTELQTISENSVKTASQFESSKQTEILINSLIECCNRDK</sequence>
<keyword evidence="1" id="KW-0472">Membrane</keyword>
<dbReference type="CDD" id="cd03801">
    <property type="entry name" value="GT4_PimA-like"/>
    <property type="match status" value="1"/>
</dbReference>
<name>A0A2N7FBC8_VIBSP</name>
<dbReference type="PANTHER" id="PTHR45947:SF3">
    <property type="entry name" value="SULFOQUINOVOSYL TRANSFERASE SQD2"/>
    <property type="match status" value="1"/>
</dbReference>
<evidence type="ECO:0000313" key="3">
    <source>
        <dbReference type="EMBL" id="PMJ65753.1"/>
    </source>
</evidence>
<comment type="caution">
    <text evidence="3">The sequence shown here is derived from an EMBL/GenBank/DDBJ whole genome shotgun (WGS) entry which is preliminary data.</text>
</comment>
<feature type="domain" description="Glycosyl transferase family 1" evidence="2">
    <location>
        <begin position="172"/>
        <end position="326"/>
    </location>
</feature>
<dbReference type="OrthoDB" id="4611853at2"/>
<keyword evidence="1" id="KW-1133">Transmembrane helix</keyword>
<dbReference type="InterPro" id="IPR001296">
    <property type="entry name" value="Glyco_trans_1"/>
</dbReference>
<dbReference type="Pfam" id="PF00534">
    <property type="entry name" value="Glycos_transf_1"/>
    <property type="match status" value="1"/>
</dbReference>
<dbReference type="Gene3D" id="3.40.50.2000">
    <property type="entry name" value="Glycogen Phosphorylase B"/>
    <property type="match status" value="2"/>
</dbReference>
<dbReference type="EMBL" id="MCWU01000025">
    <property type="protein sequence ID" value="PMJ65753.1"/>
    <property type="molecule type" value="Genomic_DNA"/>
</dbReference>
<feature type="transmembrane region" description="Helical" evidence="1">
    <location>
        <begin position="76"/>
        <end position="93"/>
    </location>
</feature>
<keyword evidence="1" id="KW-0812">Transmembrane</keyword>
<dbReference type="SUPFAM" id="SSF53756">
    <property type="entry name" value="UDP-Glycosyltransferase/glycogen phosphorylase"/>
    <property type="match status" value="1"/>
</dbReference>
<reference evidence="4" key="1">
    <citation type="submission" date="2016-07" db="EMBL/GenBank/DDBJ databases">
        <title>Nontailed viruses are major unrecognized killers of bacteria in the ocean.</title>
        <authorList>
            <person name="Kauffman K."/>
            <person name="Hussain F."/>
            <person name="Yang J."/>
            <person name="Arevalo P."/>
            <person name="Brown J."/>
            <person name="Cutler M."/>
            <person name="Kelly L."/>
            <person name="Polz M.F."/>
        </authorList>
    </citation>
    <scope>NUCLEOTIDE SEQUENCE [LARGE SCALE GENOMIC DNA]</scope>
    <source>
        <strain evidence="4">10N.261.55.E11</strain>
    </source>
</reference>
<organism evidence="3 4">
    <name type="scientific">Vibrio splendidus</name>
    <dbReference type="NCBI Taxonomy" id="29497"/>
    <lineage>
        <taxon>Bacteria</taxon>
        <taxon>Pseudomonadati</taxon>
        <taxon>Pseudomonadota</taxon>
        <taxon>Gammaproteobacteria</taxon>
        <taxon>Vibrionales</taxon>
        <taxon>Vibrionaceae</taxon>
        <taxon>Vibrio</taxon>
    </lineage>
</organism>
<dbReference type="GO" id="GO:0016757">
    <property type="term" value="F:glycosyltransferase activity"/>
    <property type="evidence" value="ECO:0007669"/>
    <property type="project" value="InterPro"/>
</dbReference>
<dbReference type="Proteomes" id="UP000235330">
    <property type="component" value="Unassembled WGS sequence"/>
</dbReference>